<sequence>MANTTGVTEVAEGSAVAVAERAAAAHSLWLSSLPTIRRNPIADLLPQLLGGAELEPLTEPIAAPVVTVARTLAPGHGPVSDMAVSPDGRYLVTAHYGADVVCVIDAATLTVTVTIDGLSEPYAVVLVGDRAYVSAASNEVDAVVAVDTRTGMPLAAKTFEMTAGGLAVSPAADVLYIARTADDIVDIAVVDIETGKVTSIEIPAAPGASVESLCISTDGTRLFAALTTPAGGLLAIVDTRDRAVCDLVAISGSIGDIAVLPNGRTVFGTGWDAEFGGAIHVIDVARARVTDTLAMGGVPTQLVLGRGGNCAYIVDRNEIAVLCTATTEIVDTVVLGPQLSCLAADPVRNRLYAADYTGAITAMRLETAAQQPQQLAVAAS</sequence>
<keyword evidence="2" id="KW-1185">Reference proteome</keyword>
<comment type="caution">
    <text evidence="1">The sequence shown here is derived from an EMBL/GenBank/DDBJ whole genome shotgun (WGS) entry which is preliminary data.</text>
</comment>
<reference evidence="1 2" key="1">
    <citation type="submission" date="2019-05" db="EMBL/GenBank/DDBJ databases">
        <title>Mycolicibacterium sphagni ENV482 genome assembly.</title>
        <authorList>
            <person name="Chen W."/>
            <person name="Faulkner N.W."/>
            <person name="Hyman M.R."/>
        </authorList>
    </citation>
    <scope>NUCLEOTIDE SEQUENCE [LARGE SCALE GENOMIC DNA]</scope>
    <source>
        <strain evidence="1 2">ENV482</strain>
    </source>
</reference>
<dbReference type="Pfam" id="PF00400">
    <property type="entry name" value="WD40"/>
    <property type="match status" value="1"/>
</dbReference>
<dbReference type="InterPro" id="IPR015943">
    <property type="entry name" value="WD40/YVTN_repeat-like_dom_sf"/>
</dbReference>
<dbReference type="PANTHER" id="PTHR47197">
    <property type="entry name" value="PROTEIN NIRF"/>
    <property type="match status" value="1"/>
</dbReference>
<organism evidence="1 2">
    <name type="scientific">Mycolicibacterium sphagni</name>
    <dbReference type="NCBI Taxonomy" id="1786"/>
    <lineage>
        <taxon>Bacteria</taxon>
        <taxon>Bacillati</taxon>
        <taxon>Actinomycetota</taxon>
        <taxon>Actinomycetes</taxon>
        <taxon>Mycobacteriales</taxon>
        <taxon>Mycobacteriaceae</taxon>
        <taxon>Mycolicibacterium</taxon>
    </lineage>
</organism>
<dbReference type="SUPFAM" id="SSF50969">
    <property type="entry name" value="YVTN repeat-like/Quinoprotein amine dehydrogenase"/>
    <property type="match status" value="1"/>
</dbReference>
<protein>
    <submittedName>
        <fullName evidence="1">Uncharacterized protein</fullName>
    </submittedName>
</protein>
<dbReference type="NCBIfam" id="TIGR02276">
    <property type="entry name" value="beta_rpt_yvtn"/>
    <property type="match status" value="1"/>
</dbReference>
<dbReference type="InterPro" id="IPR051200">
    <property type="entry name" value="Host-pathogen_enzymatic-act"/>
</dbReference>
<accession>A0ABX2JRA5</accession>
<dbReference type="Gene3D" id="2.130.10.10">
    <property type="entry name" value="YVTN repeat-like/Quinoprotein amine dehydrogenase"/>
    <property type="match status" value="2"/>
</dbReference>
<dbReference type="Proteomes" id="UP000708347">
    <property type="component" value="Unassembled WGS sequence"/>
</dbReference>
<proteinExistence type="predicted"/>
<dbReference type="PANTHER" id="PTHR47197:SF3">
    <property type="entry name" value="DIHYDRO-HEME D1 DEHYDROGENASE"/>
    <property type="match status" value="1"/>
</dbReference>
<dbReference type="EMBL" id="VBSB01000002">
    <property type="protein sequence ID" value="NTY58349.1"/>
    <property type="molecule type" value="Genomic_DNA"/>
</dbReference>
<dbReference type="RefSeq" id="WP_174396344.1">
    <property type="nucleotide sequence ID" value="NZ_VBSB01000002.1"/>
</dbReference>
<dbReference type="InterPro" id="IPR011044">
    <property type="entry name" value="Quino_amine_DH_bsu"/>
</dbReference>
<name>A0ABX2JRA5_9MYCO</name>
<gene>
    <name evidence="1" type="ORF">FEG63_02120</name>
</gene>
<evidence type="ECO:0000313" key="2">
    <source>
        <dbReference type="Proteomes" id="UP000708347"/>
    </source>
</evidence>
<evidence type="ECO:0000313" key="1">
    <source>
        <dbReference type="EMBL" id="NTY58349.1"/>
    </source>
</evidence>
<dbReference type="InterPro" id="IPR001680">
    <property type="entry name" value="WD40_rpt"/>
</dbReference>
<dbReference type="InterPro" id="IPR011964">
    <property type="entry name" value="YVTN_b-propeller_repeat"/>
</dbReference>